<organism evidence="7 8">
    <name type="scientific">Aphanizomenon flos-aquae LD13</name>
    <dbReference type="NCBI Taxonomy" id="1710894"/>
    <lineage>
        <taxon>Bacteria</taxon>
        <taxon>Bacillati</taxon>
        <taxon>Cyanobacteriota</taxon>
        <taxon>Cyanophyceae</taxon>
        <taxon>Nostocales</taxon>
        <taxon>Aphanizomenonaceae</taxon>
        <taxon>Aphanizomenon</taxon>
    </lineage>
</organism>
<evidence type="ECO:0000256" key="5">
    <source>
        <dbReference type="ARBA" id="ARBA00023136"/>
    </source>
</evidence>
<dbReference type="PATRIC" id="fig|1710894.3.peg.1663"/>
<evidence type="ECO:0000256" key="2">
    <source>
        <dbReference type="ARBA" id="ARBA00010199"/>
    </source>
</evidence>
<feature type="transmembrane region" description="Helical" evidence="6">
    <location>
        <begin position="415"/>
        <end position="434"/>
    </location>
</feature>
<dbReference type="CDD" id="cd13136">
    <property type="entry name" value="MATE_DinF_like"/>
    <property type="match status" value="1"/>
</dbReference>
<dbReference type="GO" id="GO:0005886">
    <property type="term" value="C:plasma membrane"/>
    <property type="evidence" value="ECO:0007669"/>
    <property type="project" value="TreeGrafter"/>
</dbReference>
<evidence type="ECO:0000313" key="7">
    <source>
        <dbReference type="EMBL" id="OBQ22597.1"/>
    </source>
</evidence>
<evidence type="ECO:0000313" key="8">
    <source>
        <dbReference type="Proteomes" id="UP000092382"/>
    </source>
</evidence>
<dbReference type="AlphaFoldDB" id="A0A1B7VPW8"/>
<reference evidence="7 8" key="1">
    <citation type="submission" date="2015-09" db="EMBL/GenBank/DDBJ databases">
        <title>Whole genome shotgun sequence assembly of Aphanizomenon flos-aquae UKL13.</title>
        <authorList>
            <person name="Driscoll C."/>
        </authorList>
    </citation>
    <scope>NUCLEOTIDE SEQUENCE [LARGE SCALE GENOMIC DNA]</scope>
    <source>
        <strain evidence="7">MDT13</strain>
    </source>
</reference>
<keyword evidence="3 6" id="KW-0812">Transmembrane</keyword>
<feature type="transmembrane region" description="Helical" evidence="6">
    <location>
        <begin position="21"/>
        <end position="40"/>
    </location>
</feature>
<proteinExistence type="inferred from homology"/>
<evidence type="ECO:0000256" key="3">
    <source>
        <dbReference type="ARBA" id="ARBA00022692"/>
    </source>
</evidence>
<keyword evidence="5 6" id="KW-0472">Membrane</keyword>
<evidence type="ECO:0000256" key="4">
    <source>
        <dbReference type="ARBA" id="ARBA00022989"/>
    </source>
</evidence>
<dbReference type="STRING" id="1803587.GCA_001593825_03742"/>
<gene>
    <name evidence="7" type="ORF">AN481_15455</name>
</gene>
<keyword evidence="4 6" id="KW-1133">Transmembrane helix</keyword>
<dbReference type="InterPro" id="IPR002528">
    <property type="entry name" value="MATE_fam"/>
</dbReference>
<feature type="transmembrane region" description="Helical" evidence="6">
    <location>
        <begin position="357"/>
        <end position="379"/>
    </location>
</feature>
<feature type="transmembrane region" description="Helical" evidence="6">
    <location>
        <begin position="276"/>
        <end position="293"/>
    </location>
</feature>
<comment type="similarity">
    <text evidence="2">Belongs to the multi antimicrobial extrusion (MATE) (TC 2.A.66.1) family.</text>
</comment>
<feature type="transmembrane region" description="Helical" evidence="6">
    <location>
        <begin position="245"/>
        <end position="264"/>
    </location>
</feature>
<name>A0A1B7VPW8_APHFL</name>
<dbReference type="InterPro" id="IPR044644">
    <property type="entry name" value="DinF-like"/>
</dbReference>
<dbReference type="Proteomes" id="UP000092382">
    <property type="component" value="Unassembled WGS sequence"/>
</dbReference>
<feature type="transmembrane region" description="Helical" evidence="6">
    <location>
        <begin position="314"/>
        <end position="337"/>
    </location>
</feature>
<protein>
    <submittedName>
        <fullName evidence="7">MATE family efflux transporter</fullName>
    </submittedName>
</protein>
<dbReference type="Pfam" id="PF01554">
    <property type="entry name" value="MatE"/>
    <property type="match status" value="2"/>
</dbReference>
<dbReference type="PANTHER" id="PTHR42893:SF46">
    <property type="entry name" value="PROTEIN DETOXIFICATION 44, CHLOROPLASTIC"/>
    <property type="match status" value="1"/>
</dbReference>
<dbReference type="GO" id="GO:0015297">
    <property type="term" value="F:antiporter activity"/>
    <property type="evidence" value="ECO:0007669"/>
    <property type="project" value="InterPro"/>
</dbReference>
<comment type="caution">
    <text evidence="7">The sequence shown here is derived from an EMBL/GenBank/DDBJ whole genome shotgun (WGS) entry which is preliminary data.</text>
</comment>
<comment type="subcellular location">
    <subcellularLocation>
        <location evidence="1">Membrane</location>
        <topology evidence="1">Multi-pass membrane protein</topology>
    </subcellularLocation>
</comment>
<feature type="transmembrane region" description="Helical" evidence="6">
    <location>
        <begin position="204"/>
        <end position="225"/>
    </location>
</feature>
<feature type="transmembrane region" description="Helical" evidence="6">
    <location>
        <begin position="135"/>
        <end position="157"/>
    </location>
</feature>
<dbReference type="NCBIfam" id="NF041358">
    <property type="entry name" value="GntT_guanitoxin"/>
    <property type="match status" value="1"/>
</dbReference>
<feature type="transmembrane region" description="Helical" evidence="6">
    <location>
        <begin position="46"/>
        <end position="63"/>
    </location>
</feature>
<feature type="transmembrane region" description="Helical" evidence="6">
    <location>
        <begin position="164"/>
        <end position="184"/>
    </location>
</feature>
<dbReference type="PANTHER" id="PTHR42893">
    <property type="entry name" value="PROTEIN DETOXIFICATION 44, CHLOROPLASTIC-RELATED"/>
    <property type="match status" value="1"/>
</dbReference>
<dbReference type="GO" id="GO:0042910">
    <property type="term" value="F:xenobiotic transmembrane transporter activity"/>
    <property type="evidence" value="ECO:0007669"/>
    <property type="project" value="InterPro"/>
</dbReference>
<feature type="transmembrane region" description="Helical" evidence="6">
    <location>
        <begin position="391"/>
        <end position="409"/>
    </location>
</feature>
<evidence type="ECO:0000256" key="6">
    <source>
        <dbReference type="SAM" id="Phobius"/>
    </source>
</evidence>
<sequence length="456" mass="50298">MTSTDSHNYNFLGRFYRLSSISVLSNMMVPLAGLVDIAFLGHLTDIRHLAGVILATILFDYLYRVLKFMRSSTNAITAQAVGKDDDKAVILAGLRSGLIALFVGLIILLLQYPLQKIGFLILTGSSDIEAAGVDYFYARIWGAPAVLINFVLFGWFLGREMNWVMLLMSIVGNASNVLLDYLMIFKWGWASTGAGLATALSQYLALIVGLIWMVFTIPWQAVPAAIQELFDRVALQETFALKGNILIRFLVLVSVYSIFTNLSATMGTTVLAQNGLLLQIALLSQFTINGVGLTMQTMAGNFKSKGNTQQMFPLLMVSLVTSVFIALGFAGTAILFPEQVFGLLTNHTELNQDINKYTIWLLPISVITGITFILEGYFIGLKEGEILRNTVLLSFVVAFIPLVITAWYFHNNHLLWSTLLSYMTSNMILLALSVPRTLTTKISITTTPKSMGGDMM</sequence>
<dbReference type="NCBIfam" id="TIGR00797">
    <property type="entry name" value="matE"/>
    <property type="match status" value="1"/>
</dbReference>
<dbReference type="EMBL" id="LJOY01000061">
    <property type="protein sequence ID" value="OBQ22597.1"/>
    <property type="molecule type" value="Genomic_DNA"/>
</dbReference>
<feature type="transmembrane region" description="Helical" evidence="6">
    <location>
        <begin position="97"/>
        <end position="115"/>
    </location>
</feature>
<evidence type="ECO:0000256" key="1">
    <source>
        <dbReference type="ARBA" id="ARBA00004141"/>
    </source>
</evidence>
<accession>A0A1B7VPW8</accession>